<feature type="transmembrane region" description="Helical" evidence="6">
    <location>
        <begin position="24"/>
        <end position="46"/>
    </location>
</feature>
<protein>
    <submittedName>
        <fullName evidence="7">YneF family protein</fullName>
    </submittedName>
</protein>
<dbReference type="EMBL" id="CP122979">
    <property type="protein sequence ID" value="WGI36959.1"/>
    <property type="molecule type" value="Genomic_DNA"/>
</dbReference>
<keyword evidence="3 6" id="KW-0812">Transmembrane</keyword>
<evidence type="ECO:0000256" key="4">
    <source>
        <dbReference type="ARBA" id="ARBA00022989"/>
    </source>
</evidence>
<reference evidence="7" key="1">
    <citation type="submission" date="2023-04" db="EMBL/GenBank/DDBJ databases">
        <title>Completed genome of Mycoplasma lagogenitalium type strain 12MS.</title>
        <authorList>
            <person name="Spergser J."/>
        </authorList>
    </citation>
    <scope>NUCLEOTIDE SEQUENCE</scope>
    <source>
        <strain evidence="7">12MS</strain>
    </source>
</reference>
<dbReference type="Pfam" id="PF03672">
    <property type="entry name" value="UPF0154"/>
    <property type="match status" value="1"/>
</dbReference>
<dbReference type="Proteomes" id="UP001179842">
    <property type="component" value="Chromosome"/>
</dbReference>
<accession>A0ABY8LUQ5</accession>
<evidence type="ECO:0000256" key="3">
    <source>
        <dbReference type="ARBA" id="ARBA00022692"/>
    </source>
</evidence>
<evidence type="ECO:0000256" key="2">
    <source>
        <dbReference type="ARBA" id="ARBA00006694"/>
    </source>
</evidence>
<comment type="similarity">
    <text evidence="2">Belongs to the UPF0154 family.</text>
</comment>
<evidence type="ECO:0000256" key="1">
    <source>
        <dbReference type="ARBA" id="ARBA00004167"/>
    </source>
</evidence>
<evidence type="ECO:0000313" key="8">
    <source>
        <dbReference type="Proteomes" id="UP001179842"/>
    </source>
</evidence>
<sequence length="93" mass="10231">MLKNFNETTQNIVHEAGGVGLGGWIGIVIAVAIILFIAGGIIGMIVSKKMFEKQLKENPPINEKMIRAMFLQMGRKASETQIKAVMRSMKNAK</sequence>
<gene>
    <name evidence="7" type="ORF">QEG99_01595</name>
</gene>
<dbReference type="InterPro" id="IPR005359">
    <property type="entry name" value="UPF0154"/>
</dbReference>
<name>A0ABY8LUQ5_9BACT</name>
<organism evidence="7 8">
    <name type="scientific">Mesomycoplasma lagogenitalium</name>
    <dbReference type="NCBI Taxonomy" id="171286"/>
    <lineage>
        <taxon>Bacteria</taxon>
        <taxon>Bacillati</taxon>
        <taxon>Mycoplasmatota</taxon>
        <taxon>Mycoplasmoidales</taxon>
        <taxon>Metamycoplasmataceae</taxon>
        <taxon>Mesomycoplasma</taxon>
    </lineage>
</organism>
<keyword evidence="5 6" id="KW-0472">Membrane</keyword>
<evidence type="ECO:0000256" key="5">
    <source>
        <dbReference type="ARBA" id="ARBA00023136"/>
    </source>
</evidence>
<evidence type="ECO:0000313" key="7">
    <source>
        <dbReference type="EMBL" id="WGI36959.1"/>
    </source>
</evidence>
<keyword evidence="8" id="KW-1185">Reference proteome</keyword>
<keyword evidence="4 6" id="KW-1133">Transmembrane helix</keyword>
<proteinExistence type="inferred from homology"/>
<evidence type="ECO:0000256" key="6">
    <source>
        <dbReference type="SAM" id="Phobius"/>
    </source>
</evidence>
<dbReference type="RefSeq" id="WP_280102262.1">
    <property type="nucleotide sequence ID" value="NZ_CP122979.1"/>
</dbReference>
<comment type="subcellular location">
    <subcellularLocation>
        <location evidence="1">Membrane</location>
        <topology evidence="1">Single-pass membrane protein</topology>
    </subcellularLocation>
</comment>